<dbReference type="AlphaFoldDB" id="A0A915IQ41"/>
<dbReference type="WBParaSite" id="nRc.2.0.1.t15990-RA">
    <property type="protein sequence ID" value="nRc.2.0.1.t15990-RA"/>
    <property type="gene ID" value="nRc.2.0.1.g15990"/>
</dbReference>
<evidence type="ECO:0000313" key="2">
    <source>
        <dbReference type="WBParaSite" id="nRc.2.0.1.t15990-RA"/>
    </source>
</evidence>
<accession>A0A915IQ41</accession>
<sequence length="91" mass="10855">MINVHQYMSKRSTIVKQQFSSDFRKKPKIDFFKKPKKTEKNFVTIIPIVIVGHFLENCSYTFQSKVDFQAERYKLLAISSIPFCRKRQFTV</sequence>
<name>A0A915IQ41_ROMCU</name>
<protein>
    <submittedName>
        <fullName evidence="2">Uncharacterized protein</fullName>
    </submittedName>
</protein>
<evidence type="ECO:0000313" key="1">
    <source>
        <dbReference type="Proteomes" id="UP000887565"/>
    </source>
</evidence>
<reference evidence="2" key="1">
    <citation type="submission" date="2022-11" db="UniProtKB">
        <authorList>
            <consortium name="WormBaseParasite"/>
        </authorList>
    </citation>
    <scope>IDENTIFICATION</scope>
</reference>
<dbReference type="Proteomes" id="UP000887565">
    <property type="component" value="Unplaced"/>
</dbReference>
<proteinExistence type="predicted"/>
<organism evidence="1 2">
    <name type="scientific">Romanomermis culicivorax</name>
    <name type="common">Nematode worm</name>
    <dbReference type="NCBI Taxonomy" id="13658"/>
    <lineage>
        <taxon>Eukaryota</taxon>
        <taxon>Metazoa</taxon>
        <taxon>Ecdysozoa</taxon>
        <taxon>Nematoda</taxon>
        <taxon>Enoplea</taxon>
        <taxon>Dorylaimia</taxon>
        <taxon>Mermithida</taxon>
        <taxon>Mermithoidea</taxon>
        <taxon>Mermithidae</taxon>
        <taxon>Romanomermis</taxon>
    </lineage>
</organism>
<keyword evidence="1" id="KW-1185">Reference proteome</keyword>